<organism evidence="2 3">
    <name type="scientific">Hermetia illucens</name>
    <name type="common">Black soldier fly</name>
    <dbReference type="NCBI Taxonomy" id="343691"/>
    <lineage>
        <taxon>Eukaryota</taxon>
        <taxon>Metazoa</taxon>
        <taxon>Ecdysozoa</taxon>
        <taxon>Arthropoda</taxon>
        <taxon>Hexapoda</taxon>
        <taxon>Insecta</taxon>
        <taxon>Pterygota</taxon>
        <taxon>Neoptera</taxon>
        <taxon>Endopterygota</taxon>
        <taxon>Diptera</taxon>
        <taxon>Brachycera</taxon>
        <taxon>Stratiomyomorpha</taxon>
        <taxon>Stratiomyidae</taxon>
        <taxon>Hermetiinae</taxon>
        <taxon>Hermetia</taxon>
    </lineage>
</organism>
<keyword evidence="3" id="KW-1185">Reference proteome</keyword>
<accession>A0A7R8UHW9</accession>
<evidence type="ECO:0000313" key="3">
    <source>
        <dbReference type="Proteomes" id="UP000594454"/>
    </source>
</evidence>
<sequence length="144" mass="14139">MKFTIIVLVAIGSAVAFSPPNHATGLYAPSLLSGASHSTGPLSISAAHLSGVSNAPTGPLFVPSNPAGNLNGNNAAYPGATLALHPGIRAPAVSSPYSAGYQKGFAPSHLIGASGSGYPIHGQSPIVPTIIGQSVGGQGTYGKL</sequence>
<feature type="signal peptide" evidence="1">
    <location>
        <begin position="1"/>
        <end position="16"/>
    </location>
</feature>
<dbReference type="EMBL" id="LR899010">
    <property type="protein sequence ID" value="CAD7080918.1"/>
    <property type="molecule type" value="Genomic_DNA"/>
</dbReference>
<keyword evidence="1" id="KW-0732">Signal</keyword>
<protein>
    <submittedName>
        <fullName evidence="2">Uncharacterized protein</fullName>
    </submittedName>
</protein>
<name>A0A7R8UHW9_HERIL</name>
<gene>
    <name evidence="2" type="ORF">HERILL_LOCUS4054</name>
</gene>
<evidence type="ECO:0000313" key="2">
    <source>
        <dbReference type="EMBL" id="CAD7080918.1"/>
    </source>
</evidence>
<dbReference type="InParanoid" id="A0A7R8UHW9"/>
<dbReference type="Proteomes" id="UP000594454">
    <property type="component" value="Chromosome 2"/>
</dbReference>
<reference evidence="2 3" key="1">
    <citation type="submission" date="2020-11" db="EMBL/GenBank/DDBJ databases">
        <authorList>
            <person name="Wallbank WR R."/>
            <person name="Pardo Diaz C."/>
            <person name="Kozak K."/>
            <person name="Martin S."/>
            <person name="Jiggins C."/>
            <person name="Moest M."/>
            <person name="Warren A I."/>
            <person name="Generalovic N T."/>
            <person name="Byers J.R.P. K."/>
            <person name="Montejo-Kovacevich G."/>
            <person name="Yen C E."/>
        </authorList>
    </citation>
    <scope>NUCLEOTIDE SEQUENCE [LARGE SCALE GENOMIC DNA]</scope>
</reference>
<proteinExistence type="predicted"/>
<feature type="chain" id="PRO_5031426168" evidence="1">
    <location>
        <begin position="17"/>
        <end position="144"/>
    </location>
</feature>
<evidence type="ECO:0000256" key="1">
    <source>
        <dbReference type="SAM" id="SignalP"/>
    </source>
</evidence>
<dbReference type="AlphaFoldDB" id="A0A7R8UHW9"/>